<dbReference type="Proteomes" id="UP000199077">
    <property type="component" value="Chromosome I"/>
</dbReference>
<evidence type="ECO:0000313" key="2">
    <source>
        <dbReference type="EMBL" id="SDP18553.1"/>
    </source>
</evidence>
<protein>
    <recommendedName>
        <fullName evidence="4">Integral membrane protein</fullName>
    </recommendedName>
</protein>
<evidence type="ECO:0000256" key="1">
    <source>
        <dbReference type="SAM" id="Phobius"/>
    </source>
</evidence>
<name>A0A1H0QMF8_9MICO</name>
<keyword evidence="3" id="KW-1185">Reference proteome</keyword>
<dbReference type="AlphaFoldDB" id="A0A1H0QMF8"/>
<feature type="transmembrane region" description="Helical" evidence="1">
    <location>
        <begin position="66"/>
        <end position="86"/>
    </location>
</feature>
<keyword evidence="1" id="KW-0472">Membrane</keyword>
<reference evidence="3" key="1">
    <citation type="submission" date="2016-10" db="EMBL/GenBank/DDBJ databases">
        <authorList>
            <person name="Varghese N."/>
            <person name="Submissions S."/>
        </authorList>
    </citation>
    <scope>NUCLEOTIDE SEQUENCE [LARGE SCALE GENOMIC DNA]</scope>
    <source>
        <strain evidence="3">DSM 22329</strain>
    </source>
</reference>
<proteinExistence type="predicted"/>
<keyword evidence="1" id="KW-0812">Transmembrane</keyword>
<sequence>MVVPSIDVQPNGDGLPGITALSHMVGALLTFGLVAAVAGVAIAAITWAIGSNSSNPHIAGRGKNGVLVAGAAALLIGAANTLVNFFNNAGAAIH</sequence>
<accession>A0A1H0QMF8</accession>
<feature type="transmembrane region" description="Helical" evidence="1">
    <location>
        <begin position="20"/>
        <end position="45"/>
    </location>
</feature>
<dbReference type="STRING" id="443156.SAMN04489867_1666"/>
<keyword evidence="1" id="KW-1133">Transmembrane helix</keyword>
<organism evidence="2 3">
    <name type="scientific">Pedococcus dokdonensis</name>
    <dbReference type="NCBI Taxonomy" id="443156"/>
    <lineage>
        <taxon>Bacteria</taxon>
        <taxon>Bacillati</taxon>
        <taxon>Actinomycetota</taxon>
        <taxon>Actinomycetes</taxon>
        <taxon>Micrococcales</taxon>
        <taxon>Intrasporangiaceae</taxon>
        <taxon>Pedococcus</taxon>
    </lineage>
</organism>
<evidence type="ECO:0008006" key="4">
    <source>
        <dbReference type="Google" id="ProtNLM"/>
    </source>
</evidence>
<dbReference type="Pfam" id="PF19607">
    <property type="entry name" value="DUF6112"/>
    <property type="match status" value="1"/>
</dbReference>
<dbReference type="EMBL" id="LT629711">
    <property type="protein sequence ID" value="SDP18553.1"/>
    <property type="molecule type" value="Genomic_DNA"/>
</dbReference>
<gene>
    <name evidence="2" type="ORF">SAMN04489867_1666</name>
</gene>
<dbReference type="InterPro" id="IPR046094">
    <property type="entry name" value="DUF6112"/>
</dbReference>
<evidence type="ECO:0000313" key="3">
    <source>
        <dbReference type="Proteomes" id="UP000199077"/>
    </source>
</evidence>